<comment type="caution">
    <text evidence="2">The sequence shown here is derived from an EMBL/GenBank/DDBJ whole genome shotgun (WGS) entry which is preliminary data.</text>
</comment>
<dbReference type="InterPro" id="IPR029062">
    <property type="entry name" value="Class_I_gatase-like"/>
</dbReference>
<reference evidence="2 3" key="1">
    <citation type="submission" date="2019-10" db="EMBL/GenBank/DDBJ databases">
        <title>Gracilibacillus sp. nov. isolated from rice seeds.</title>
        <authorList>
            <person name="He S."/>
        </authorList>
    </citation>
    <scope>NUCLEOTIDE SEQUENCE [LARGE SCALE GENOMIC DNA]</scope>
    <source>
        <strain evidence="2 3">TD8</strain>
    </source>
</reference>
<sequence length="200" mass="22639">MDQIEKKEVLIVVLDEFAEWELAYVAAFLNSSEHYTTKFVSIDEGVIKSIGGLRVMPDYTIHNIPERFSSLLLIGGNSWRKPLSSKIIPLVEKARTMDIPIGAICDATVFMGANGWLNDIKHTSNEINDLKEYAKEHYQNEENYVCEQAVRDGNIVTANGTAALDFAKAILELLEAYSKDQINQVYQFHKVGYYEAQRTV</sequence>
<dbReference type="SUPFAM" id="SSF52317">
    <property type="entry name" value="Class I glutamine amidotransferase-like"/>
    <property type="match status" value="1"/>
</dbReference>
<dbReference type="InterPro" id="IPR050325">
    <property type="entry name" value="Prot/Nucl_acid_deglycase"/>
</dbReference>
<dbReference type="Gene3D" id="3.40.50.880">
    <property type="match status" value="1"/>
</dbReference>
<dbReference type="RefSeq" id="WP_153404904.1">
    <property type="nucleotide sequence ID" value="NZ_ML762434.1"/>
</dbReference>
<dbReference type="GO" id="GO:0016740">
    <property type="term" value="F:transferase activity"/>
    <property type="evidence" value="ECO:0007669"/>
    <property type="project" value="UniProtKB-KW"/>
</dbReference>
<dbReference type="Pfam" id="PF01965">
    <property type="entry name" value="DJ-1_PfpI"/>
    <property type="match status" value="1"/>
</dbReference>
<dbReference type="EMBL" id="WEID01000071">
    <property type="protein sequence ID" value="KAB8130299.1"/>
    <property type="molecule type" value="Genomic_DNA"/>
</dbReference>
<keyword evidence="2" id="KW-0315">Glutamine amidotransferase</keyword>
<feature type="domain" description="DJ-1/PfpI" evidence="1">
    <location>
        <begin position="7"/>
        <end position="172"/>
    </location>
</feature>
<organism evidence="2 3">
    <name type="scientific">Gracilibacillus oryzae</name>
    <dbReference type="NCBI Taxonomy" id="1672701"/>
    <lineage>
        <taxon>Bacteria</taxon>
        <taxon>Bacillati</taxon>
        <taxon>Bacillota</taxon>
        <taxon>Bacilli</taxon>
        <taxon>Bacillales</taxon>
        <taxon>Bacillaceae</taxon>
        <taxon>Gracilibacillus</taxon>
    </lineage>
</organism>
<dbReference type="CDD" id="cd03140">
    <property type="entry name" value="GATase1_PfpI_3"/>
    <property type="match status" value="1"/>
</dbReference>
<protein>
    <submittedName>
        <fullName evidence="2">Glutamine amidotransferase</fullName>
    </submittedName>
</protein>
<dbReference type="InterPro" id="IPR002818">
    <property type="entry name" value="DJ-1/PfpI"/>
</dbReference>
<dbReference type="AlphaFoldDB" id="A0A7C8KTZ7"/>
<dbReference type="Proteomes" id="UP000480246">
    <property type="component" value="Unassembled WGS sequence"/>
</dbReference>
<name>A0A7C8KTZ7_9BACI</name>
<dbReference type="OrthoDB" id="6003696at2"/>
<evidence type="ECO:0000259" key="1">
    <source>
        <dbReference type="Pfam" id="PF01965"/>
    </source>
</evidence>
<dbReference type="GO" id="GO:0005737">
    <property type="term" value="C:cytoplasm"/>
    <property type="evidence" value="ECO:0007669"/>
    <property type="project" value="TreeGrafter"/>
</dbReference>
<evidence type="ECO:0000313" key="2">
    <source>
        <dbReference type="EMBL" id="KAB8130299.1"/>
    </source>
</evidence>
<gene>
    <name evidence="2" type="ORF">F9U64_14340</name>
</gene>
<dbReference type="PANTHER" id="PTHR48094">
    <property type="entry name" value="PROTEIN/NUCLEIC ACID DEGLYCASE DJ-1-RELATED"/>
    <property type="match status" value="1"/>
</dbReference>
<accession>A0A7C8KTZ7</accession>
<proteinExistence type="predicted"/>
<keyword evidence="3" id="KW-1185">Reference proteome</keyword>
<evidence type="ECO:0000313" key="3">
    <source>
        <dbReference type="Proteomes" id="UP000480246"/>
    </source>
</evidence>
<keyword evidence="2" id="KW-0808">Transferase</keyword>
<dbReference type="PANTHER" id="PTHR48094:SF19">
    <property type="entry name" value="DJ-1_PFPI DOMAIN-CONTAINING PROTEIN"/>
    <property type="match status" value="1"/>
</dbReference>